<feature type="region of interest" description="Disordered" evidence="1">
    <location>
        <begin position="437"/>
        <end position="467"/>
    </location>
</feature>
<keyword evidence="4" id="KW-1185">Reference proteome</keyword>
<organism evidence="3 4">
    <name type="scientific">Oleoguttula mirabilis</name>
    <dbReference type="NCBI Taxonomy" id="1507867"/>
    <lineage>
        <taxon>Eukaryota</taxon>
        <taxon>Fungi</taxon>
        <taxon>Dikarya</taxon>
        <taxon>Ascomycota</taxon>
        <taxon>Pezizomycotina</taxon>
        <taxon>Dothideomycetes</taxon>
        <taxon>Dothideomycetidae</taxon>
        <taxon>Mycosphaerellales</taxon>
        <taxon>Teratosphaeriaceae</taxon>
        <taxon>Oleoguttula</taxon>
    </lineage>
</organism>
<gene>
    <name evidence="3" type="ORF">LTR36_009369</name>
</gene>
<evidence type="ECO:0000313" key="4">
    <source>
        <dbReference type="Proteomes" id="UP001324427"/>
    </source>
</evidence>
<dbReference type="AlphaFoldDB" id="A0AAV9JSG3"/>
<dbReference type="Proteomes" id="UP001324427">
    <property type="component" value="Unassembled WGS sequence"/>
</dbReference>
<evidence type="ECO:0000259" key="2">
    <source>
        <dbReference type="PROSITE" id="PS50181"/>
    </source>
</evidence>
<dbReference type="EMBL" id="JAVFHQ010000007">
    <property type="protein sequence ID" value="KAK4548459.1"/>
    <property type="molecule type" value="Genomic_DNA"/>
</dbReference>
<dbReference type="PROSITE" id="PS50181">
    <property type="entry name" value="FBOX"/>
    <property type="match status" value="1"/>
</dbReference>
<dbReference type="InterPro" id="IPR001810">
    <property type="entry name" value="F-box_dom"/>
</dbReference>
<evidence type="ECO:0000313" key="3">
    <source>
        <dbReference type="EMBL" id="KAK4548459.1"/>
    </source>
</evidence>
<accession>A0AAV9JSG3</accession>
<comment type="caution">
    <text evidence="3">The sequence shown here is derived from an EMBL/GenBank/DDBJ whole genome shotgun (WGS) entry which is preliminary data.</text>
</comment>
<feature type="domain" description="F-box" evidence="2">
    <location>
        <begin position="16"/>
        <end position="65"/>
    </location>
</feature>
<reference evidence="3 4" key="1">
    <citation type="submission" date="2021-11" db="EMBL/GenBank/DDBJ databases">
        <title>Black yeast isolated from Biological Soil Crust.</title>
        <authorList>
            <person name="Kurbessoian T."/>
        </authorList>
    </citation>
    <scope>NUCLEOTIDE SEQUENCE [LARGE SCALE GENOMIC DNA]</scope>
    <source>
        <strain evidence="3 4">CCFEE 5522</strain>
    </source>
</reference>
<proteinExistence type="predicted"/>
<sequence length="516" mass="59020">MQAQDDRDHIDFTKMKTTILDLPSELIASIVAYLPDKDVFATRQANSQLERASLSHFGKRFFRKKGYMLTTPSLSVLQHIADHAELRKYVQHVWFNPDLYTFVHPDCAPDREEMPDPDNPDSLLDLLAPSDRKKYVAYQECKEDHVLLVRNCGAKLATVLTEAFAKLPNLETIGMRRSEDHRPWGWSRLRDAVGEDPRVLGPIPSGPLHFLSGPTRLFIAIINAVAATDTRLRRLYTDAIEIDNIRPDLLPQEILDKACGSIWYLETNITKGWLNRRKVADYTTIQNSSEYGKGLVRLLRATSALKEVGLQIFQVRQQSPMEDRDYHDPSLWRRSYSFLCVQQLTSSDVQLKHLTRFKLERIAASPSLLLAFLAPSQACLTSLKLRDVRLVGNERNPRPWKSIFEFLRDSCPQLDYILLYQLLYHLGSVSFGRDRHIPHPPANADPTTATPNPPHGQPVGGEPFKGSKHLTVRVHGKEAVHAKLGDLVEQHWYHKPTFTLAMDEELWHTDTSDEEW</sequence>
<evidence type="ECO:0000256" key="1">
    <source>
        <dbReference type="SAM" id="MobiDB-lite"/>
    </source>
</evidence>
<protein>
    <recommendedName>
        <fullName evidence="2">F-box domain-containing protein</fullName>
    </recommendedName>
</protein>
<name>A0AAV9JSG3_9PEZI</name>